<evidence type="ECO:0000313" key="2">
    <source>
        <dbReference type="Proteomes" id="UP000509597"/>
    </source>
</evidence>
<dbReference type="AlphaFoldDB" id="A0A7H9BK30"/>
<name>A0A7H9BK30_9NEIS</name>
<accession>A0A7H9BK30</accession>
<dbReference type="KEGG" id="chiz:HQ393_10420"/>
<dbReference type="EMBL" id="CP058627">
    <property type="protein sequence ID" value="QLG88618.1"/>
    <property type="molecule type" value="Genomic_DNA"/>
</dbReference>
<sequence length="158" mass="18056">MKFSSIQSLIGWAFQMDGIPNCRAQQFGDLPPGMSEFSIYDLKVQAALVLDKVNKLPSTERALIWVLHLQRETEMRYLADKTPGKYGIQTDVDLIRKWTTGKGHSCREIGERHNISATTAGRYERKLQELLDGWAYLAYATLEIQHRAMLDELFYGGD</sequence>
<proteinExistence type="predicted"/>
<protein>
    <submittedName>
        <fullName evidence="1">Uncharacterized protein</fullName>
    </submittedName>
</protein>
<dbReference type="RefSeq" id="WP_179355130.1">
    <property type="nucleotide sequence ID" value="NZ_CP058627.1"/>
</dbReference>
<gene>
    <name evidence="1" type="ORF">HQ393_10420</name>
</gene>
<organism evidence="1 2">
    <name type="scientific">Chitinibacter bivalviorum</name>
    <dbReference type="NCBI Taxonomy" id="2739434"/>
    <lineage>
        <taxon>Bacteria</taxon>
        <taxon>Pseudomonadati</taxon>
        <taxon>Pseudomonadota</taxon>
        <taxon>Betaproteobacteria</taxon>
        <taxon>Neisseriales</taxon>
        <taxon>Chitinibacteraceae</taxon>
        <taxon>Chitinibacter</taxon>
    </lineage>
</organism>
<reference evidence="1 2" key="1">
    <citation type="submission" date="2020-07" db="EMBL/GenBank/DDBJ databases">
        <title>Complete genome sequence of Chitinibacter sp. 2T18.</title>
        <authorList>
            <person name="Bae J.-W."/>
            <person name="Choi J.-W."/>
        </authorList>
    </citation>
    <scope>NUCLEOTIDE SEQUENCE [LARGE SCALE GENOMIC DNA]</scope>
    <source>
        <strain evidence="1 2">2T18</strain>
    </source>
</reference>
<evidence type="ECO:0000313" key="1">
    <source>
        <dbReference type="EMBL" id="QLG88618.1"/>
    </source>
</evidence>
<keyword evidence="2" id="KW-1185">Reference proteome</keyword>
<dbReference type="Proteomes" id="UP000509597">
    <property type="component" value="Chromosome"/>
</dbReference>